<evidence type="ECO:0000313" key="3">
    <source>
        <dbReference type="EMBL" id="MFD1428399.1"/>
    </source>
</evidence>
<dbReference type="SUPFAM" id="SSF56317">
    <property type="entry name" value="Carbon-nitrogen hydrolase"/>
    <property type="match status" value="1"/>
</dbReference>
<gene>
    <name evidence="3" type="ORF">ACFQ4Y_15965</name>
</gene>
<dbReference type="PANTHER" id="PTHR23088">
    <property type="entry name" value="NITRILASE-RELATED"/>
    <property type="match status" value="1"/>
</dbReference>
<dbReference type="Pfam" id="PF00795">
    <property type="entry name" value="CN_hydrolase"/>
    <property type="match status" value="1"/>
</dbReference>
<evidence type="ECO:0000259" key="2">
    <source>
        <dbReference type="PROSITE" id="PS50263"/>
    </source>
</evidence>
<dbReference type="PANTHER" id="PTHR23088:SF27">
    <property type="entry name" value="DEAMINATED GLUTATHIONE AMIDASE"/>
    <property type="match status" value="1"/>
</dbReference>
<comment type="similarity">
    <text evidence="1">Belongs to the carbon-nitrogen hydrolase superfamily. NIT1/NIT2 family.</text>
</comment>
<accession>A0ABW4CCA5</accession>
<dbReference type="InterPro" id="IPR036526">
    <property type="entry name" value="C-N_Hydrolase_sf"/>
</dbReference>
<organism evidence="3 4">
    <name type="scientific">Kroppenstedtia sanguinis</name>
    <dbReference type="NCBI Taxonomy" id="1380684"/>
    <lineage>
        <taxon>Bacteria</taxon>
        <taxon>Bacillati</taxon>
        <taxon>Bacillota</taxon>
        <taxon>Bacilli</taxon>
        <taxon>Bacillales</taxon>
        <taxon>Thermoactinomycetaceae</taxon>
        <taxon>Kroppenstedtia</taxon>
    </lineage>
</organism>
<dbReference type="GO" id="GO:0016787">
    <property type="term" value="F:hydrolase activity"/>
    <property type="evidence" value="ECO:0007669"/>
    <property type="project" value="UniProtKB-KW"/>
</dbReference>
<dbReference type="RefSeq" id="WP_380167263.1">
    <property type="nucleotide sequence ID" value="NZ_JBHTNU010000023.1"/>
</dbReference>
<dbReference type="EMBL" id="JBHTNU010000023">
    <property type="protein sequence ID" value="MFD1428399.1"/>
    <property type="molecule type" value="Genomic_DNA"/>
</dbReference>
<reference evidence="4" key="1">
    <citation type="journal article" date="2019" name="Int. J. Syst. Evol. Microbiol.">
        <title>The Global Catalogue of Microorganisms (GCM) 10K type strain sequencing project: providing services to taxonomists for standard genome sequencing and annotation.</title>
        <authorList>
            <consortium name="The Broad Institute Genomics Platform"/>
            <consortium name="The Broad Institute Genome Sequencing Center for Infectious Disease"/>
            <person name="Wu L."/>
            <person name="Ma J."/>
        </authorList>
    </citation>
    <scope>NUCLEOTIDE SEQUENCE [LARGE SCALE GENOMIC DNA]</scope>
    <source>
        <strain evidence="4">S1</strain>
    </source>
</reference>
<keyword evidence="4" id="KW-1185">Reference proteome</keyword>
<keyword evidence="3" id="KW-0378">Hydrolase</keyword>
<dbReference type="CDD" id="cd07583">
    <property type="entry name" value="nitrilase_5"/>
    <property type="match status" value="1"/>
</dbReference>
<protein>
    <submittedName>
        <fullName evidence="3">Carbon-nitrogen family hydrolase</fullName>
    </submittedName>
</protein>
<dbReference type="PROSITE" id="PS50263">
    <property type="entry name" value="CN_HYDROLASE"/>
    <property type="match status" value="1"/>
</dbReference>
<proteinExistence type="inferred from homology"/>
<comment type="caution">
    <text evidence="3">The sequence shown here is derived from an EMBL/GenBank/DDBJ whole genome shotgun (WGS) entry which is preliminary data.</text>
</comment>
<name>A0ABW4CCA5_9BACL</name>
<dbReference type="Gene3D" id="3.60.110.10">
    <property type="entry name" value="Carbon-nitrogen hydrolase"/>
    <property type="match status" value="1"/>
</dbReference>
<feature type="domain" description="CN hydrolase" evidence="2">
    <location>
        <begin position="1"/>
        <end position="243"/>
    </location>
</feature>
<evidence type="ECO:0000256" key="1">
    <source>
        <dbReference type="ARBA" id="ARBA00010613"/>
    </source>
</evidence>
<evidence type="ECO:0000313" key="4">
    <source>
        <dbReference type="Proteomes" id="UP001597282"/>
    </source>
</evidence>
<dbReference type="InterPro" id="IPR003010">
    <property type="entry name" value="C-N_Hydrolase"/>
</dbReference>
<sequence length="268" mass="30724">MKIQLFQIEIIGGEVEQNENRIKALFEEKLEADTEVVVIPEMWNNGYDLQHLEEQADIDLTRSLPFIQCLAVKHNVDIIAGSVSNKREDNIYNTAFAVSKTGELLYQKDKIHLVPMLDEHHYLTAGNDVPDVFEINDTKVSQIICYDLRFPEITRYPSFKGAKIIFYVAQWTTKNLNHWRSLLKARAIENCVYVIACNSVGDVNNENHVGNTYAGHSMVIDPNGNIVEEADNQEEIITVEVDLQKVAEQQQKIPIFKNLRPDVYKYAK</sequence>
<dbReference type="Proteomes" id="UP001597282">
    <property type="component" value="Unassembled WGS sequence"/>
</dbReference>